<comment type="subcellular location">
    <subcellularLocation>
        <location evidence="1">Cell membrane</location>
        <topology evidence="1">Multi-pass membrane protein</topology>
    </subcellularLocation>
    <subcellularLocation>
        <location evidence="8">Membrane</location>
        <topology evidence="8">Multi-pass membrane protein</topology>
    </subcellularLocation>
</comment>
<sequence>MDTLFTILAQDDASLFESITGFFQKGGVFMYILLICSVASIAVIIFKAILLSQNAILPKSLVDKLNAYSDRGDEASANQISSELQSGDSVLHRLCKVVVDRAEHGGDEVQDAVQANAREELVGMQNGVQILEVVIVIAPLLGLLGTVSGITTVFDGFGNVDESKMTLMARGVSEALTTTIAGLAVAVPSVIAHSVFNRKIEAYSARMEVLLERFTGAMRNHGKGQDRAA</sequence>
<keyword evidence="3" id="KW-1003">Cell membrane</keyword>
<evidence type="ECO:0000256" key="2">
    <source>
        <dbReference type="ARBA" id="ARBA00022448"/>
    </source>
</evidence>
<proteinExistence type="inferred from homology"/>
<keyword evidence="4 9" id="KW-0812">Transmembrane</keyword>
<evidence type="ECO:0000256" key="5">
    <source>
        <dbReference type="ARBA" id="ARBA00022927"/>
    </source>
</evidence>
<evidence type="ECO:0000313" key="11">
    <source>
        <dbReference type="EMBL" id="SHJ25193.1"/>
    </source>
</evidence>
<dbReference type="PANTHER" id="PTHR30625">
    <property type="entry name" value="PROTEIN TOLQ"/>
    <property type="match status" value="1"/>
</dbReference>
<evidence type="ECO:0000313" key="12">
    <source>
        <dbReference type="Proteomes" id="UP000184510"/>
    </source>
</evidence>
<dbReference type="PANTHER" id="PTHR30625:SF15">
    <property type="entry name" value="BIOPOLYMER TRANSPORT PROTEIN EXBB"/>
    <property type="match status" value="1"/>
</dbReference>
<comment type="similarity">
    <text evidence="8">Belongs to the exbB/tolQ family.</text>
</comment>
<protein>
    <submittedName>
        <fullName evidence="11">Biopolymer transport protein ExbB</fullName>
    </submittedName>
</protein>
<feature type="domain" description="MotA/TolQ/ExbB proton channel" evidence="10">
    <location>
        <begin position="99"/>
        <end position="208"/>
    </location>
</feature>
<evidence type="ECO:0000256" key="3">
    <source>
        <dbReference type="ARBA" id="ARBA00022475"/>
    </source>
</evidence>
<gene>
    <name evidence="11" type="ORF">SAMN02745181_1557</name>
</gene>
<evidence type="ECO:0000256" key="1">
    <source>
        <dbReference type="ARBA" id="ARBA00004651"/>
    </source>
</evidence>
<accession>A0A1M6HSP2</accession>
<feature type="transmembrane region" description="Helical" evidence="9">
    <location>
        <begin position="133"/>
        <end position="154"/>
    </location>
</feature>
<dbReference type="AlphaFoldDB" id="A0A1M6HSP2"/>
<dbReference type="STRING" id="1123071.SAMN02745181_1557"/>
<evidence type="ECO:0000256" key="7">
    <source>
        <dbReference type="ARBA" id="ARBA00023136"/>
    </source>
</evidence>
<evidence type="ECO:0000256" key="6">
    <source>
        <dbReference type="ARBA" id="ARBA00022989"/>
    </source>
</evidence>
<dbReference type="RefSeq" id="WP_143183170.1">
    <property type="nucleotide sequence ID" value="NZ_FQYR01000003.1"/>
</dbReference>
<dbReference type="GO" id="GO:0005886">
    <property type="term" value="C:plasma membrane"/>
    <property type="evidence" value="ECO:0007669"/>
    <property type="project" value="UniProtKB-SubCell"/>
</dbReference>
<keyword evidence="2 8" id="KW-0813">Transport</keyword>
<evidence type="ECO:0000256" key="8">
    <source>
        <dbReference type="RuleBase" id="RU004057"/>
    </source>
</evidence>
<keyword evidence="12" id="KW-1185">Reference proteome</keyword>
<dbReference type="EMBL" id="FQYR01000003">
    <property type="protein sequence ID" value="SHJ25193.1"/>
    <property type="molecule type" value="Genomic_DNA"/>
</dbReference>
<keyword evidence="7 9" id="KW-0472">Membrane</keyword>
<dbReference type="FunCoup" id="A0A1M6HSP2">
    <property type="interactions" value="238"/>
</dbReference>
<keyword evidence="6 9" id="KW-1133">Transmembrane helix</keyword>
<dbReference type="InterPro" id="IPR002898">
    <property type="entry name" value="MotA_ExbB_proton_chnl"/>
</dbReference>
<reference evidence="11 12" key="1">
    <citation type="submission" date="2016-11" db="EMBL/GenBank/DDBJ databases">
        <authorList>
            <person name="Jaros S."/>
            <person name="Januszkiewicz K."/>
            <person name="Wedrychowicz H."/>
        </authorList>
    </citation>
    <scope>NUCLEOTIDE SEQUENCE [LARGE SCALE GENOMIC DNA]</scope>
    <source>
        <strain evidence="11 12">DSM 18772</strain>
    </source>
</reference>
<dbReference type="OrthoDB" id="193629at2"/>
<evidence type="ECO:0000259" key="10">
    <source>
        <dbReference type="Pfam" id="PF01618"/>
    </source>
</evidence>
<feature type="transmembrane region" description="Helical" evidence="9">
    <location>
        <begin position="28"/>
        <end position="50"/>
    </location>
</feature>
<dbReference type="InterPro" id="IPR050790">
    <property type="entry name" value="ExbB/TolQ_transport"/>
</dbReference>
<organism evidence="11 12">
    <name type="scientific">Rubritalea squalenifaciens DSM 18772</name>
    <dbReference type="NCBI Taxonomy" id="1123071"/>
    <lineage>
        <taxon>Bacteria</taxon>
        <taxon>Pseudomonadati</taxon>
        <taxon>Verrucomicrobiota</taxon>
        <taxon>Verrucomicrobiia</taxon>
        <taxon>Verrucomicrobiales</taxon>
        <taxon>Rubritaleaceae</taxon>
        <taxon>Rubritalea</taxon>
    </lineage>
</organism>
<evidence type="ECO:0000256" key="4">
    <source>
        <dbReference type="ARBA" id="ARBA00022692"/>
    </source>
</evidence>
<keyword evidence="5 8" id="KW-0653">Protein transport</keyword>
<dbReference type="Pfam" id="PF01618">
    <property type="entry name" value="MotA_ExbB"/>
    <property type="match status" value="1"/>
</dbReference>
<dbReference type="GO" id="GO:0017038">
    <property type="term" value="P:protein import"/>
    <property type="evidence" value="ECO:0007669"/>
    <property type="project" value="TreeGrafter"/>
</dbReference>
<name>A0A1M6HSP2_9BACT</name>
<evidence type="ECO:0000256" key="9">
    <source>
        <dbReference type="SAM" id="Phobius"/>
    </source>
</evidence>
<dbReference type="InParanoid" id="A0A1M6HSP2"/>
<feature type="transmembrane region" description="Helical" evidence="9">
    <location>
        <begin position="174"/>
        <end position="196"/>
    </location>
</feature>
<dbReference type="Proteomes" id="UP000184510">
    <property type="component" value="Unassembled WGS sequence"/>
</dbReference>